<organism evidence="1 2">
    <name type="scientific">Neisseria meningitidis</name>
    <dbReference type="NCBI Taxonomy" id="487"/>
    <lineage>
        <taxon>Bacteria</taxon>
        <taxon>Pseudomonadati</taxon>
        <taxon>Pseudomonadota</taxon>
        <taxon>Betaproteobacteria</taxon>
        <taxon>Neisseriales</taxon>
        <taxon>Neisseriaceae</taxon>
        <taxon>Neisseria</taxon>
    </lineage>
</organism>
<evidence type="ECO:0000313" key="2">
    <source>
        <dbReference type="Proteomes" id="UP000217930"/>
    </source>
</evidence>
<sequence length="45" mass="5066">MTAAGCCFLFINFCNFEFQPSSINYSRLTKNSTALPRLSSTRTIL</sequence>
<name>A0AB36RPD6_NEIME</name>
<evidence type="ECO:0000313" key="1">
    <source>
        <dbReference type="EMBL" id="PBJ86935.1"/>
    </source>
</evidence>
<gene>
    <name evidence="1" type="ORF">CNQ34_13690</name>
</gene>
<dbReference type="AlphaFoldDB" id="A0AB36RPD6"/>
<comment type="caution">
    <text evidence="1">The sequence shown here is derived from an EMBL/GenBank/DDBJ whole genome shotgun (WGS) entry which is preliminary data.</text>
</comment>
<dbReference type="Proteomes" id="UP000217930">
    <property type="component" value="Unassembled WGS sequence"/>
</dbReference>
<reference evidence="1 2" key="1">
    <citation type="journal article" date="2017" name="Clin. Infect. Dis.">
        <title>Increased Risk for Meningococcal Disease among Men who have Sex with Men in the United States, 2012-2015.</title>
        <authorList>
            <person name="Folaranmi T.A."/>
            <person name="Kretz C.B."/>
            <person name="Kamiya H."/>
            <person name="MacNeil J.R."/>
            <person name="Whaley M.J."/>
            <person name="Blain A."/>
            <person name="Antwi M."/>
            <person name="Dorsinville M."/>
            <person name="Pacilli M."/>
            <person name="Smith S."/>
            <person name="Civen R."/>
            <person name="Ngo V."/>
            <person name="Winter K."/>
            <person name="Harriman K."/>
            <person name="Wang X."/>
            <person name="Bowen V.B."/>
            <person name="Patel M."/>
            <person name="Martin S."/>
            <person name="Misegades L."/>
            <person name="Meyer S.A."/>
        </authorList>
    </citation>
    <scope>NUCLEOTIDE SEQUENCE [LARGE SCALE GENOMIC DNA]</scope>
    <source>
        <strain evidence="1 2">M26503</strain>
    </source>
</reference>
<proteinExistence type="predicted"/>
<dbReference type="EMBL" id="NTLY01000006">
    <property type="protein sequence ID" value="PBJ86935.1"/>
    <property type="molecule type" value="Genomic_DNA"/>
</dbReference>
<accession>A0AB36RPD6</accession>
<protein>
    <submittedName>
        <fullName evidence="1">AzlC family protein</fullName>
    </submittedName>
</protein>